<reference evidence="2 3" key="1">
    <citation type="journal article" date="2022" name="Syst. Appl. Microbiol.">
        <title>Natronocalculus amylovorans gen. nov., sp. nov., and Natranaeroarchaeum aerophilus sp. nov., dominant culturable amylolytic natronoarchaea from hypersaline soda lakes in southwestern Siberia.</title>
        <authorList>
            <person name="Sorokin D.Y."/>
            <person name="Elcheninov A.G."/>
            <person name="Khizhniak T.V."/>
            <person name="Koenen M."/>
            <person name="Bale N.J."/>
            <person name="Damste J.S.S."/>
            <person name="Kublanov I.V."/>
        </authorList>
    </citation>
    <scope>NUCLEOTIDE SEQUENCE [LARGE SCALE GENOMIC DNA]</scope>
    <source>
        <strain evidence="2 3">AArc-St1-1</strain>
    </source>
</reference>
<protein>
    <submittedName>
        <fullName evidence="2">Uncharacterized protein</fullName>
    </submittedName>
</protein>
<gene>
    <name evidence="2" type="ORF">AArcSt11_06280</name>
</gene>
<dbReference type="RefSeq" id="WP_250595531.1">
    <property type="nucleotide sequence ID" value="NZ_JAKRVY010000002.1"/>
</dbReference>
<dbReference type="InterPro" id="IPR055693">
    <property type="entry name" value="DUF7269"/>
</dbReference>
<keyword evidence="3" id="KW-1185">Reference proteome</keyword>
<comment type="caution">
    <text evidence="2">The sequence shown here is derived from an EMBL/GenBank/DDBJ whole genome shotgun (WGS) entry which is preliminary data.</text>
</comment>
<organism evidence="2 3">
    <name type="scientific">Natranaeroarchaeum aerophilus</name>
    <dbReference type="NCBI Taxonomy" id="2917711"/>
    <lineage>
        <taxon>Archaea</taxon>
        <taxon>Methanobacteriati</taxon>
        <taxon>Methanobacteriota</taxon>
        <taxon>Stenosarchaea group</taxon>
        <taxon>Halobacteria</taxon>
        <taxon>Halobacteriales</taxon>
        <taxon>Natronoarchaeaceae</taxon>
        <taxon>Natranaeroarchaeum</taxon>
    </lineage>
</organism>
<dbReference type="AlphaFoldDB" id="A0AAE3FRF9"/>
<keyword evidence="1" id="KW-0472">Membrane</keyword>
<feature type="transmembrane region" description="Helical" evidence="1">
    <location>
        <begin position="7"/>
        <end position="26"/>
    </location>
</feature>
<name>A0AAE3FRF9_9EURY</name>
<dbReference type="EMBL" id="JAKRVY010000002">
    <property type="protein sequence ID" value="MCL9813259.1"/>
    <property type="molecule type" value="Genomic_DNA"/>
</dbReference>
<sequence>MTTIERRIGVVLGVAIAALGVATFFSPGLGAMFSADEFLLTIVGIAALGLGVYIARDRWFMEAGHAPTGDPELIQGIPTPGEGFDRALRSASSVHEISGRETVTERLEAVGVTVLQRRRGYTEAEARERLESGEWTDDPVAAAFFDGTGWAAFPLAFRLRVRLGEESRFGLKARRAAEELERIWTRTEDTDE</sequence>
<keyword evidence="1" id="KW-1133">Transmembrane helix</keyword>
<evidence type="ECO:0000313" key="2">
    <source>
        <dbReference type="EMBL" id="MCL9813259.1"/>
    </source>
</evidence>
<accession>A0AAE3FRF9</accession>
<evidence type="ECO:0000313" key="3">
    <source>
        <dbReference type="Proteomes" id="UP001202674"/>
    </source>
</evidence>
<proteinExistence type="predicted"/>
<keyword evidence="1" id="KW-0812">Transmembrane</keyword>
<evidence type="ECO:0000256" key="1">
    <source>
        <dbReference type="SAM" id="Phobius"/>
    </source>
</evidence>
<dbReference type="Proteomes" id="UP001202674">
    <property type="component" value="Unassembled WGS sequence"/>
</dbReference>
<feature type="transmembrane region" description="Helical" evidence="1">
    <location>
        <begin position="38"/>
        <end position="55"/>
    </location>
</feature>
<dbReference type="Pfam" id="PF23933">
    <property type="entry name" value="DUF7269"/>
    <property type="match status" value="1"/>
</dbReference>